<dbReference type="OrthoDB" id="758931at2"/>
<reference evidence="3" key="1">
    <citation type="submission" date="2016-11" db="EMBL/GenBank/DDBJ databases">
        <authorList>
            <person name="Varghese N."/>
            <person name="Submissions S."/>
        </authorList>
    </citation>
    <scope>NUCLEOTIDE SEQUENCE [LARGE SCALE GENOMIC DNA]</scope>
    <source>
        <strain evidence="3">DSM 16990</strain>
    </source>
</reference>
<evidence type="ECO:0008006" key="4">
    <source>
        <dbReference type="Google" id="ProtNLM"/>
    </source>
</evidence>
<evidence type="ECO:0000256" key="1">
    <source>
        <dbReference type="SAM" id="SignalP"/>
    </source>
</evidence>
<evidence type="ECO:0000313" key="3">
    <source>
        <dbReference type="Proteomes" id="UP000184287"/>
    </source>
</evidence>
<sequence length="214" mass="24019">MKNLIYLFLIILISCSCKNTAPVPFDLSNITFKEKIADLIKPTGLKLKDDRAANLSFANYGVFESSDSSMLKFNGVNLAGKQGDSVNRAIIHYELSDSTIRLVELKVFSKPQIKALETALDQKLGKAPFPDDAYTTVFSPQVDYYRRVWVDPKTTIGHFFTNAVNKEQQEEARMAILNYSDELVSELARLKGYASSISSYASDATEIVLKRNRK</sequence>
<protein>
    <recommendedName>
        <fullName evidence="4">DUF4369 domain-containing protein</fullName>
    </recommendedName>
</protein>
<dbReference type="PROSITE" id="PS51257">
    <property type="entry name" value="PROKAR_LIPOPROTEIN"/>
    <property type="match status" value="1"/>
</dbReference>
<dbReference type="AlphaFoldDB" id="A0A1M5AJF9"/>
<dbReference type="RefSeq" id="WP_073230880.1">
    <property type="nucleotide sequence ID" value="NZ_FQUQ01000002.1"/>
</dbReference>
<evidence type="ECO:0000313" key="2">
    <source>
        <dbReference type="EMBL" id="SHF30408.1"/>
    </source>
</evidence>
<accession>A0A1M5AJF9</accession>
<dbReference type="STRING" id="288992.SAMN04488522_102771"/>
<gene>
    <name evidence="2" type="ORF">SAMN04488522_102771</name>
</gene>
<feature type="signal peptide" evidence="1">
    <location>
        <begin position="1"/>
        <end position="21"/>
    </location>
</feature>
<dbReference type="EMBL" id="FQUQ01000002">
    <property type="protein sequence ID" value="SHF30408.1"/>
    <property type="molecule type" value="Genomic_DNA"/>
</dbReference>
<keyword evidence="1" id="KW-0732">Signal</keyword>
<feature type="chain" id="PRO_5013200303" description="DUF4369 domain-containing protein" evidence="1">
    <location>
        <begin position="22"/>
        <end position="214"/>
    </location>
</feature>
<dbReference type="Proteomes" id="UP000184287">
    <property type="component" value="Unassembled WGS sequence"/>
</dbReference>
<name>A0A1M5AJF9_9SPHI</name>
<organism evidence="2 3">
    <name type="scientific">Pedobacter caeni</name>
    <dbReference type="NCBI Taxonomy" id="288992"/>
    <lineage>
        <taxon>Bacteria</taxon>
        <taxon>Pseudomonadati</taxon>
        <taxon>Bacteroidota</taxon>
        <taxon>Sphingobacteriia</taxon>
        <taxon>Sphingobacteriales</taxon>
        <taxon>Sphingobacteriaceae</taxon>
        <taxon>Pedobacter</taxon>
    </lineage>
</organism>
<proteinExistence type="predicted"/>
<keyword evidence="3" id="KW-1185">Reference proteome</keyword>